<dbReference type="EMBL" id="VRLW01000001">
    <property type="protein sequence ID" value="KAA1260616.1"/>
    <property type="molecule type" value="Genomic_DNA"/>
</dbReference>
<evidence type="ECO:0000256" key="1">
    <source>
        <dbReference type="SAM" id="MobiDB-lite"/>
    </source>
</evidence>
<dbReference type="Proteomes" id="UP000322699">
    <property type="component" value="Unassembled WGS sequence"/>
</dbReference>
<gene>
    <name evidence="2" type="ORF">LF1_31560</name>
</gene>
<reference evidence="2 3" key="1">
    <citation type="submission" date="2019-08" db="EMBL/GenBank/DDBJ databases">
        <title>Deep-cultivation of Planctomycetes and their phenomic and genomic characterization uncovers novel biology.</title>
        <authorList>
            <person name="Wiegand S."/>
            <person name="Jogler M."/>
            <person name="Boedeker C."/>
            <person name="Pinto D."/>
            <person name="Vollmers J."/>
            <person name="Rivas-Marin E."/>
            <person name="Kohn T."/>
            <person name="Peeters S.H."/>
            <person name="Heuer A."/>
            <person name="Rast P."/>
            <person name="Oberbeckmann S."/>
            <person name="Bunk B."/>
            <person name="Jeske O."/>
            <person name="Meyerdierks A."/>
            <person name="Storesund J.E."/>
            <person name="Kallscheuer N."/>
            <person name="Luecker S."/>
            <person name="Lage O.M."/>
            <person name="Pohl T."/>
            <person name="Merkel B.J."/>
            <person name="Hornburger P."/>
            <person name="Mueller R.-W."/>
            <person name="Bruemmer F."/>
            <person name="Labrenz M."/>
            <person name="Spormann A.M."/>
            <person name="Op Den Camp H."/>
            <person name="Overmann J."/>
            <person name="Amann R."/>
            <person name="Jetten M.S.M."/>
            <person name="Mascher T."/>
            <person name="Medema M.H."/>
            <person name="Devos D.P."/>
            <person name="Kaster A.-K."/>
            <person name="Ovreas L."/>
            <person name="Rohde M."/>
            <person name="Galperin M.Y."/>
            <person name="Jogler C."/>
        </authorList>
    </citation>
    <scope>NUCLEOTIDE SEQUENCE [LARGE SCALE GENOMIC DNA]</scope>
    <source>
        <strain evidence="2 3">LF1</strain>
    </source>
</reference>
<sequence>MARGNKNSAIARRRKLDRRRRTGGQSTIATQGKMPRGVSRRVDRIIELIDEHDFDEAIEIAKQLTPSDREFPEVAQCLVSLYQRIDDSESAWVEARRWARVSPTDMQAQYFYGIQSVICERACLALLQFAKLPDSYPAKSKVGHLLGKLETEAKQRLSKVAMSYPDDLAMYAKHEECIGLLGDGEYDQCHKLCECLNEQVPEFTSPWNNRSMALFFRGQLDEAIDVSTKTLQAHPGNAFTRSILARWLMIRGDHDQSNQILDELMADPPSDTDPITMLFETLAMVGRDEDILTLHQNIDCDSLADSTAKAMVLHYVAYAYCRQGDKRLARKHWRQSLAAVPGYSMAKENLNDLDEKVGHAPFAVAAQHWLPKALTSDFSSKSRSGKNIEKLRDYLKPIIPALLDRGDPLAREIAIKASVQFDDDALIEPLLQFALGERGSDSSRLDALCYLRECGRIDRGPHRFFSRRKWEGVYIGGVEIHEEQTITDDSPEIQEINERACQAAYDGDYELAVQLHDKLVNADPDNIPKRFNWVMARTWLLGEEFEAEARQWLEKLHQKDPDYLFATTELAQRHVADKNLSAAIEMLAPLMKRSRLHFTEARSLFTVQIRLAIAKEDFDSAEATFKVMTHSLGEDDPVVEQAARMMEPVRDLQQIYKSQIYKSQI</sequence>
<name>A0A5B1CJ79_9BACT</name>
<dbReference type="RefSeq" id="WP_149752827.1">
    <property type="nucleotide sequence ID" value="NZ_LWSK01000035.1"/>
</dbReference>
<feature type="compositionally biased region" description="Basic residues" evidence="1">
    <location>
        <begin position="11"/>
        <end position="22"/>
    </location>
</feature>
<evidence type="ECO:0000313" key="2">
    <source>
        <dbReference type="EMBL" id="KAA1260616.1"/>
    </source>
</evidence>
<dbReference type="SUPFAM" id="SSF48452">
    <property type="entry name" value="TPR-like"/>
    <property type="match status" value="3"/>
</dbReference>
<evidence type="ECO:0000313" key="3">
    <source>
        <dbReference type="Proteomes" id="UP000322699"/>
    </source>
</evidence>
<dbReference type="InterPro" id="IPR019734">
    <property type="entry name" value="TPR_rpt"/>
</dbReference>
<dbReference type="InterPro" id="IPR011990">
    <property type="entry name" value="TPR-like_helical_dom_sf"/>
</dbReference>
<organism evidence="2 3">
    <name type="scientific">Rubripirellula obstinata</name>
    <dbReference type="NCBI Taxonomy" id="406547"/>
    <lineage>
        <taxon>Bacteria</taxon>
        <taxon>Pseudomonadati</taxon>
        <taxon>Planctomycetota</taxon>
        <taxon>Planctomycetia</taxon>
        <taxon>Pirellulales</taxon>
        <taxon>Pirellulaceae</taxon>
        <taxon>Rubripirellula</taxon>
    </lineage>
</organism>
<keyword evidence="3" id="KW-1185">Reference proteome</keyword>
<dbReference type="OrthoDB" id="570939at2"/>
<protein>
    <submittedName>
        <fullName evidence="2">Tetratricopeptide repeat protein</fullName>
    </submittedName>
</protein>
<accession>A0A5B1CJ79</accession>
<dbReference type="AlphaFoldDB" id="A0A5B1CJ79"/>
<proteinExistence type="predicted"/>
<feature type="region of interest" description="Disordered" evidence="1">
    <location>
        <begin position="1"/>
        <end position="36"/>
    </location>
</feature>
<dbReference type="Gene3D" id="1.25.40.10">
    <property type="entry name" value="Tetratricopeptide repeat domain"/>
    <property type="match status" value="2"/>
</dbReference>
<dbReference type="SMART" id="SM00028">
    <property type="entry name" value="TPR"/>
    <property type="match status" value="3"/>
</dbReference>
<comment type="caution">
    <text evidence="2">The sequence shown here is derived from an EMBL/GenBank/DDBJ whole genome shotgun (WGS) entry which is preliminary data.</text>
</comment>